<comment type="caution">
    <text evidence="6">The sequence shown here is derived from an EMBL/GenBank/DDBJ whole genome shotgun (WGS) entry which is preliminary data.</text>
</comment>
<dbReference type="Pfam" id="PF01614">
    <property type="entry name" value="IclR_C"/>
    <property type="match status" value="1"/>
</dbReference>
<name>A0ABS9DYZ4_9PROT</name>
<evidence type="ECO:0000256" key="3">
    <source>
        <dbReference type="ARBA" id="ARBA00023163"/>
    </source>
</evidence>
<organism evidence="6 7">
    <name type="scientific">Acidiphilium iwatense</name>
    <dbReference type="NCBI Taxonomy" id="768198"/>
    <lineage>
        <taxon>Bacteria</taxon>
        <taxon>Pseudomonadati</taxon>
        <taxon>Pseudomonadota</taxon>
        <taxon>Alphaproteobacteria</taxon>
        <taxon>Acetobacterales</taxon>
        <taxon>Acidocellaceae</taxon>
        <taxon>Acidiphilium</taxon>
    </lineage>
</organism>
<dbReference type="InterPro" id="IPR050707">
    <property type="entry name" value="HTH_MetabolicPath_Reg"/>
</dbReference>
<sequence length="260" mass="28160">MKNSDQTKPNVPLVRAVERAIRLLRAFSPAKPRLTLSELARLTDLDKGTARRLLQTLTLNGLVEHDGETLRYALSAAVLELGAAVETGRELRNVAAPQLARVATNTGCTTFLWVYREGMALCIERVRSGDFSIDVAWTNVGSRTTLNCGAGPRALLAFISPEERRDALSGDLTKRTPLSQVDPEILTAESERIRGQGWELAIDDFVLGLAGLGVPVFDRDGQLLGTISITTLTPRLAGAEESRCLELLVAAAKEIGAVMR</sequence>
<dbReference type="InterPro" id="IPR014757">
    <property type="entry name" value="Tscrpt_reg_IclR_C"/>
</dbReference>
<dbReference type="InterPro" id="IPR036388">
    <property type="entry name" value="WH-like_DNA-bd_sf"/>
</dbReference>
<keyword evidence="2" id="KW-0238">DNA-binding</keyword>
<feature type="domain" description="IclR-ED" evidence="5">
    <location>
        <begin position="77"/>
        <end position="260"/>
    </location>
</feature>
<dbReference type="PANTHER" id="PTHR30136:SF24">
    <property type="entry name" value="HTH-TYPE TRANSCRIPTIONAL REPRESSOR ALLR"/>
    <property type="match status" value="1"/>
</dbReference>
<dbReference type="Proteomes" id="UP001521209">
    <property type="component" value="Unassembled WGS sequence"/>
</dbReference>
<dbReference type="SUPFAM" id="SSF55781">
    <property type="entry name" value="GAF domain-like"/>
    <property type="match status" value="1"/>
</dbReference>
<dbReference type="InterPro" id="IPR029016">
    <property type="entry name" value="GAF-like_dom_sf"/>
</dbReference>
<evidence type="ECO:0000313" key="7">
    <source>
        <dbReference type="Proteomes" id="UP001521209"/>
    </source>
</evidence>
<dbReference type="SUPFAM" id="SSF46785">
    <property type="entry name" value="Winged helix' DNA-binding domain"/>
    <property type="match status" value="1"/>
</dbReference>
<evidence type="ECO:0000259" key="5">
    <source>
        <dbReference type="PROSITE" id="PS51078"/>
    </source>
</evidence>
<dbReference type="Gene3D" id="1.10.10.10">
    <property type="entry name" value="Winged helix-like DNA-binding domain superfamily/Winged helix DNA-binding domain"/>
    <property type="match status" value="1"/>
</dbReference>
<gene>
    <name evidence="6" type="ORF">L2A60_08130</name>
</gene>
<evidence type="ECO:0000259" key="4">
    <source>
        <dbReference type="PROSITE" id="PS51077"/>
    </source>
</evidence>
<dbReference type="PROSITE" id="PS51078">
    <property type="entry name" value="ICLR_ED"/>
    <property type="match status" value="1"/>
</dbReference>
<dbReference type="InterPro" id="IPR005471">
    <property type="entry name" value="Tscrpt_reg_IclR_N"/>
</dbReference>
<keyword evidence="3" id="KW-0804">Transcription</keyword>
<evidence type="ECO:0000256" key="1">
    <source>
        <dbReference type="ARBA" id="ARBA00023015"/>
    </source>
</evidence>
<keyword evidence="1" id="KW-0805">Transcription regulation</keyword>
<reference evidence="6 7" key="1">
    <citation type="submission" date="2022-01" db="EMBL/GenBank/DDBJ databases">
        <authorList>
            <person name="Won M."/>
            <person name="Kim S.-J."/>
            <person name="Kwon S.-W."/>
        </authorList>
    </citation>
    <scope>NUCLEOTIDE SEQUENCE [LARGE SCALE GENOMIC DNA]</scope>
    <source>
        <strain evidence="6 7">KCTC 23505</strain>
    </source>
</reference>
<dbReference type="PROSITE" id="PS51077">
    <property type="entry name" value="HTH_ICLR"/>
    <property type="match status" value="1"/>
</dbReference>
<dbReference type="InterPro" id="IPR036390">
    <property type="entry name" value="WH_DNA-bd_sf"/>
</dbReference>
<keyword evidence="7" id="KW-1185">Reference proteome</keyword>
<dbReference type="Gene3D" id="3.30.450.40">
    <property type="match status" value="1"/>
</dbReference>
<feature type="domain" description="HTH iclR-type" evidence="4">
    <location>
        <begin position="14"/>
        <end position="76"/>
    </location>
</feature>
<dbReference type="RefSeq" id="WP_235703884.1">
    <property type="nucleotide sequence ID" value="NZ_JAKGBZ010000012.1"/>
</dbReference>
<evidence type="ECO:0000313" key="6">
    <source>
        <dbReference type="EMBL" id="MCF3946647.1"/>
    </source>
</evidence>
<accession>A0ABS9DYZ4</accession>
<proteinExistence type="predicted"/>
<dbReference type="SMART" id="SM00346">
    <property type="entry name" value="HTH_ICLR"/>
    <property type="match status" value="1"/>
</dbReference>
<dbReference type="PANTHER" id="PTHR30136">
    <property type="entry name" value="HELIX-TURN-HELIX TRANSCRIPTIONAL REGULATOR, ICLR FAMILY"/>
    <property type="match status" value="1"/>
</dbReference>
<dbReference type="EMBL" id="JAKGBZ010000012">
    <property type="protein sequence ID" value="MCF3946647.1"/>
    <property type="molecule type" value="Genomic_DNA"/>
</dbReference>
<dbReference type="Pfam" id="PF09339">
    <property type="entry name" value="HTH_IclR"/>
    <property type="match status" value="1"/>
</dbReference>
<evidence type="ECO:0000256" key="2">
    <source>
        <dbReference type="ARBA" id="ARBA00023125"/>
    </source>
</evidence>
<protein>
    <submittedName>
        <fullName evidence="6">IclR family transcriptional regulator</fullName>
    </submittedName>
</protein>